<evidence type="ECO:0000313" key="3">
    <source>
        <dbReference type="Proteomes" id="UP000095094"/>
    </source>
</evidence>
<dbReference type="RefSeq" id="WP_069664517.1">
    <property type="nucleotide sequence ID" value="NZ_JBHUJJ010000001.1"/>
</dbReference>
<sequence length="517" mass="57279">MSNLESFNNIYANLAESAYTGRPNSFPSYRKDKKEREFDFSENKTVNGELTTGGKNLPNEGIVYLQPDNTVKTVTEKKFFGEDKEYQKGLLTDEKAGYNSYYVTDTPTLNTDTKHTYFTTRGSDGASTDVKKGWAGNNLNDWVNNNASFAVGDAYIPQAKLATEAMHQKIKEMGTKAPNATMSMTGHSLGTMVTIQAVANLPAGDIEKIDKVILFQGPDARESINKMSKQAQANIQRLEEQGRIEYYVNAFDIVSMLNRNKKGVDEIGKVHYLLPKSFNTTFDAGKNGSSHDFGQYQLNPDGTLKEANLKDHGYIFTAGIKLSKLIDKYMNKLLATTGEGVSSGAFWAAIAGDAYLYKKFMKEYDKIVADAKVASEWQGNVASLQGRIRGASGSKKIELRGELATEVANKAKTVGEEYVLIQKNDQQEAEDEVDLVVQEIREGALSIQQSLESYEVEALIAPYKKNNLWDSGQATSNINEAKKYKEKLTAFSKTLTTVAKNIQEYDGTAGKNIFTKK</sequence>
<comment type="caution">
    <text evidence="2">The sequence shown here is derived from an EMBL/GenBank/DDBJ whole genome shotgun (WGS) entry which is preliminary data.</text>
</comment>
<proteinExistence type="predicted"/>
<dbReference type="Proteomes" id="UP000095094">
    <property type="component" value="Unassembled WGS sequence"/>
</dbReference>
<evidence type="ECO:0000256" key="1">
    <source>
        <dbReference type="ARBA" id="ARBA00022801"/>
    </source>
</evidence>
<dbReference type="GO" id="GO:0016787">
    <property type="term" value="F:hydrolase activity"/>
    <property type="evidence" value="ECO:0007669"/>
    <property type="project" value="UniProtKB-KW"/>
</dbReference>
<accession>A0A1E5GAN3</accession>
<name>A0A1E5GAN3_9ENTE</name>
<dbReference type="SUPFAM" id="SSF53474">
    <property type="entry name" value="alpha/beta-Hydrolases"/>
    <property type="match status" value="1"/>
</dbReference>
<dbReference type="Pfam" id="PF01083">
    <property type="entry name" value="Cutinase"/>
    <property type="match status" value="1"/>
</dbReference>
<dbReference type="Gene3D" id="3.40.50.1820">
    <property type="entry name" value="alpha/beta hydrolase"/>
    <property type="match status" value="1"/>
</dbReference>
<dbReference type="InterPro" id="IPR029058">
    <property type="entry name" value="AB_hydrolase_fold"/>
</dbReference>
<dbReference type="AlphaFoldDB" id="A0A1E5GAN3"/>
<dbReference type="InterPro" id="IPR000675">
    <property type="entry name" value="Cutinase/axe"/>
</dbReference>
<reference evidence="3" key="1">
    <citation type="submission" date="2016-09" db="EMBL/GenBank/DDBJ databases">
        <authorList>
            <person name="Gulvik C.A."/>
        </authorList>
    </citation>
    <scope>NUCLEOTIDE SEQUENCE [LARGE SCALE GENOMIC DNA]</scope>
    <source>
        <strain evidence="3">LMG 8895</strain>
    </source>
</reference>
<evidence type="ECO:0008006" key="4">
    <source>
        <dbReference type="Google" id="ProtNLM"/>
    </source>
</evidence>
<protein>
    <recommendedName>
        <fullName evidence="4">Fungal lipase-like domain-containing protein</fullName>
    </recommendedName>
</protein>
<keyword evidence="3" id="KW-1185">Reference proteome</keyword>
<gene>
    <name evidence="2" type="ORF">BCR25_09650</name>
</gene>
<keyword evidence="1" id="KW-0378">Hydrolase</keyword>
<evidence type="ECO:0000313" key="2">
    <source>
        <dbReference type="EMBL" id="OEG09764.1"/>
    </source>
</evidence>
<organism evidence="2 3">
    <name type="scientific">Enterococcus termitis</name>
    <dbReference type="NCBI Taxonomy" id="332950"/>
    <lineage>
        <taxon>Bacteria</taxon>
        <taxon>Bacillati</taxon>
        <taxon>Bacillota</taxon>
        <taxon>Bacilli</taxon>
        <taxon>Lactobacillales</taxon>
        <taxon>Enterococcaceae</taxon>
        <taxon>Enterococcus</taxon>
    </lineage>
</organism>
<dbReference type="OrthoDB" id="2243811at2"/>
<dbReference type="EMBL" id="MIJY01000044">
    <property type="protein sequence ID" value="OEG09764.1"/>
    <property type="molecule type" value="Genomic_DNA"/>
</dbReference>